<accession>A0A6S9B3P0</accession>
<evidence type="ECO:0000256" key="4">
    <source>
        <dbReference type="ARBA" id="ARBA00022692"/>
    </source>
</evidence>
<protein>
    <recommendedName>
        <fullName evidence="3">ER membrane protein complex subunit 4</fullName>
    </recommendedName>
</protein>
<evidence type="ECO:0000256" key="1">
    <source>
        <dbReference type="ARBA" id="ARBA00004477"/>
    </source>
</evidence>
<keyword evidence="4 8" id="KW-0812">Transmembrane</keyword>
<evidence type="ECO:0000256" key="6">
    <source>
        <dbReference type="ARBA" id="ARBA00022989"/>
    </source>
</evidence>
<organism evidence="9">
    <name type="scientific">Ditylum brightwellii</name>
    <dbReference type="NCBI Taxonomy" id="49249"/>
    <lineage>
        <taxon>Eukaryota</taxon>
        <taxon>Sar</taxon>
        <taxon>Stramenopiles</taxon>
        <taxon>Ochrophyta</taxon>
        <taxon>Bacillariophyta</taxon>
        <taxon>Mediophyceae</taxon>
        <taxon>Lithodesmiophycidae</taxon>
        <taxon>Lithodesmiales</taxon>
        <taxon>Lithodesmiaceae</taxon>
        <taxon>Ditylum</taxon>
    </lineage>
</organism>
<sequence length="194" mass="21502">MPIQKLLSNAPKRWSIDLNLREQDVGYSLLQQRQAPIGLRRVSAFEKQIDSEGGMGSRTGDKSSSSAMALVAKKKARAMSVATSPGKQILMNGFMMYMSGKTLNIFSISVTSMALMNPLKSIFTMGNTFRQFEDPDGKVDLQMAKLIFLAMNLVWFGVGLYKMGTMRLLPTTSADWSGYIVWKELLETSSIPPS</sequence>
<evidence type="ECO:0000256" key="5">
    <source>
        <dbReference type="ARBA" id="ARBA00022824"/>
    </source>
</evidence>
<dbReference type="Pfam" id="PF06417">
    <property type="entry name" value="EMC4"/>
    <property type="match status" value="1"/>
</dbReference>
<dbReference type="InterPro" id="IPR009445">
    <property type="entry name" value="TMEM85/Emc4"/>
</dbReference>
<keyword evidence="6 8" id="KW-1133">Transmembrane helix</keyword>
<feature type="transmembrane region" description="Helical" evidence="8">
    <location>
        <begin position="103"/>
        <end position="123"/>
    </location>
</feature>
<dbReference type="GO" id="GO:0005789">
    <property type="term" value="C:endoplasmic reticulum membrane"/>
    <property type="evidence" value="ECO:0007669"/>
    <property type="project" value="UniProtKB-SubCell"/>
</dbReference>
<name>A0A6S9B3P0_9STRA</name>
<reference evidence="9" key="1">
    <citation type="submission" date="2021-01" db="EMBL/GenBank/DDBJ databases">
        <authorList>
            <person name="Corre E."/>
            <person name="Pelletier E."/>
            <person name="Niang G."/>
            <person name="Scheremetjew M."/>
            <person name="Finn R."/>
            <person name="Kale V."/>
            <person name="Holt S."/>
            <person name="Cochrane G."/>
            <person name="Meng A."/>
            <person name="Brown T."/>
            <person name="Cohen L."/>
        </authorList>
    </citation>
    <scope>NUCLEOTIDE SEQUENCE</scope>
    <source>
        <strain evidence="9">Pop2</strain>
    </source>
</reference>
<comment type="similarity">
    <text evidence="2">Belongs to the EMC4 family.</text>
</comment>
<keyword evidence="5" id="KW-0256">Endoplasmic reticulum</keyword>
<dbReference type="AlphaFoldDB" id="A0A6S9B3P0"/>
<feature type="transmembrane region" description="Helical" evidence="8">
    <location>
        <begin position="143"/>
        <end position="161"/>
    </location>
</feature>
<evidence type="ECO:0000313" key="9">
    <source>
        <dbReference type="EMBL" id="CAD9319098.1"/>
    </source>
</evidence>
<proteinExistence type="inferred from homology"/>
<dbReference type="PANTHER" id="PTHR19315">
    <property type="entry name" value="ER MEMBRANE PROTEIN COMPLEX SUBUNIT 4"/>
    <property type="match status" value="1"/>
</dbReference>
<comment type="subcellular location">
    <subcellularLocation>
        <location evidence="1">Endoplasmic reticulum membrane</location>
        <topology evidence="1">Multi-pass membrane protein</topology>
    </subcellularLocation>
</comment>
<gene>
    <name evidence="9" type="ORF">DBRI1063_LOCUS5229</name>
</gene>
<dbReference type="EMBL" id="HBGN01008191">
    <property type="protein sequence ID" value="CAD9319098.1"/>
    <property type="molecule type" value="Transcribed_RNA"/>
</dbReference>
<evidence type="ECO:0000256" key="7">
    <source>
        <dbReference type="ARBA" id="ARBA00023136"/>
    </source>
</evidence>
<evidence type="ECO:0000256" key="8">
    <source>
        <dbReference type="SAM" id="Phobius"/>
    </source>
</evidence>
<keyword evidence="7 8" id="KW-0472">Membrane</keyword>
<evidence type="ECO:0000256" key="3">
    <source>
        <dbReference type="ARBA" id="ARBA00020820"/>
    </source>
</evidence>
<evidence type="ECO:0000256" key="2">
    <source>
        <dbReference type="ARBA" id="ARBA00007715"/>
    </source>
</evidence>